<feature type="binding site" evidence="11">
    <location>
        <position position="155"/>
    </location>
    <ligand>
        <name>NAD(+)</name>
        <dbReference type="ChEBI" id="CHEBI:57540"/>
    </ligand>
</feature>
<dbReference type="AlphaFoldDB" id="A0A512DQQ9"/>
<dbReference type="InterPro" id="IPR036291">
    <property type="entry name" value="NAD(P)-bd_dom_sf"/>
</dbReference>
<keyword evidence="5 8" id="KW-0560">Oxidoreductase</keyword>
<feature type="binding site" evidence="10">
    <location>
        <position position="207"/>
    </location>
    <ligand>
        <name>substrate</name>
    </ligand>
</feature>
<feature type="binding site" evidence="10">
    <location>
        <begin position="252"/>
        <end position="256"/>
    </location>
    <ligand>
        <name>substrate</name>
    </ligand>
</feature>
<dbReference type="Gene3D" id="1.20.5.100">
    <property type="entry name" value="Cytochrome c1, transmembrane anchor, C-terminal"/>
    <property type="match status" value="1"/>
</dbReference>
<keyword evidence="14" id="KW-1185">Reference proteome</keyword>
<dbReference type="InterPro" id="IPR028357">
    <property type="entry name" value="UDPglc_DH_bac"/>
</dbReference>
<dbReference type="Pfam" id="PF00984">
    <property type="entry name" value="UDPG_MGDP_dh"/>
    <property type="match status" value="1"/>
</dbReference>
<dbReference type="PROSITE" id="PS51257">
    <property type="entry name" value="PROKAR_LIPOPROTEIN"/>
    <property type="match status" value="1"/>
</dbReference>
<feature type="binding site" evidence="11">
    <location>
        <position position="331"/>
    </location>
    <ligand>
        <name>NAD(+)</name>
        <dbReference type="ChEBI" id="CHEBI:57540"/>
    </ligand>
</feature>
<sequence>MRIAMIGTGYVGLVSGACFSEFGVTVTCVDKDAGKIDRLNRGEIPIYEPGLDELVAKNVKAGRLSFSLDLAASVADADAVFIAVGTPSRRGDGHADLSYVYGAAEEIARGINDYTVVVTKSTVPVGTGREVARIIRKTRPDVEFGVASNPEFLREGSAIGDFLRPDRVVIGTDSDRARAVMRALYRPLYLIETPIVMTSLETAELIKYAANTFLATKITFINEIADLCEKVGADVHDVAKGIGLDGRIGKKFLHPGPGYGGSCFPKDTLALVRTAQDYGSPLRIVETVVDINDKRKKSMADRIVEACGGDVDGKTIAVLGVTFKPNTDDMRDSPSLDIIPALQAKGAVIRAFDPAGQHEAEKLLPGVTWCGDTYETLEGASVIALLTEWNEFRVLDFKRARELMKTPVLVDLRNVYNPDDMEMAGFAYTCVGRPSRYRISNRDLREKVLEA</sequence>
<evidence type="ECO:0000256" key="1">
    <source>
        <dbReference type="ARBA" id="ARBA00004701"/>
    </source>
</evidence>
<comment type="pathway">
    <text evidence="1">Nucleotide-sugar biosynthesis; UDP-alpha-D-glucuronate biosynthesis; UDP-alpha-D-glucuronate from UDP-alpha-D-glucose: step 1/1.</text>
</comment>
<dbReference type="InterPro" id="IPR001732">
    <property type="entry name" value="UDP-Glc/GDP-Man_DH_N"/>
</dbReference>
<dbReference type="EMBL" id="BJYZ01000013">
    <property type="protein sequence ID" value="GEO38833.1"/>
    <property type="molecule type" value="Genomic_DNA"/>
</dbReference>
<dbReference type="InterPro" id="IPR014027">
    <property type="entry name" value="UDP-Glc/GDP-Man_DH_C"/>
</dbReference>
<evidence type="ECO:0000256" key="7">
    <source>
        <dbReference type="ARBA" id="ARBA00047473"/>
    </source>
</evidence>
<dbReference type="OrthoDB" id="9803238at2"/>
<evidence type="ECO:0000256" key="10">
    <source>
        <dbReference type="PIRSR" id="PIRSR500134-2"/>
    </source>
</evidence>
<feature type="binding site" evidence="10">
    <location>
        <position position="260"/>
    </location>
    <ligand>
        <name>substrate</name>
    </ligand>
</feature>
<dbReference type="GO" id="GO:0051287">
    <property type="term" value="F:NAD binding"/>
    <property type="evidence" value="ECO:0007669"/>
    <property type="project" value="InterPro"/>
</dbReference>
<proteinExistence type="inferred from homology"/>
<gene>
    <name evidence="13" type="ORF">SAE02_29810</name>
</gene>
<keyword evidence="6 8" id="KW-0520">NAD</keyword>
<comment type="caution">
    <text evidence="13">The sequence shown here is derived from an EMBL/GenBank/DDBJ whole genome shotgun (WGS) entry which is preliminary data.</text>
</comment>
<organism evidence="13 14">
    <name type="scientific">Skermanella aerolata</name>
    <dbReference type="NCBI Taxonomy" id="393310"/>
    <lineage>
        <taxon>Bacteria</taxon>
        <taxon>Pseudomonadati</taxon>
        <taxon>Pseudomonadota</taxon>
        <taxon>Alphaproteobacteria</taxon>
        <taxon>Rhodospirillales</taxon>
        <taxon>Azospirillaceae</taxon>
        <taxon>Skermanella</taxon>
    </lineage>
</organism>
<dbReference type="SMART" id="SM00984">
    <property type="entry name" value="UDPG_MGDP_dh_C"/>
    <property type="match status" value="1"/>
</dbReference>
<evidence type="ECO:0000256" key="3">
    <source>
        <dbReference type="ARBA" id="ARBA00012954"/>
    </source>
</evidence>
<feature type="domain" description="UDP-glucose/GDP-mannose dehydrogenase C-terminal" evidence="12">
    <location>
        <begin position="317"/>
        <end position="418"/>
    </location>
</feature>
<dbReference type="SUPFAM" id="SSF51735">
    <property type="entry name" value="NAD(P)-binding Rossmann-fold domains"/>
    <property type="match status" value="1"/>
</dbReference>
<dbReference type="GO" id="GO:0006065">
    <property type="term" value="P:UDP-glucuronate biosynthetic process"/>
    <property type="evidence" value="ECO:0007669"/>
    <property type="project" value="UniProtKB-UniPathway"/>
</dbReference>
<dbReference type="SUPFAM" id="SSF48179">
    <property type="entry name" value="6-phosphogluconate dehydrogenase C-terminal domain-like"/>
    <property type="match status" value="1"/>
</dbReference>
<feature type="binding site" evidence="11">
    <location>
        <position position="86"/>
    </location>
    <ligand>
        <name>NAD(+)</name>
        <dbReference type="ChEBI" id="CHEBI:57540"/>
    </ligand>
</feature>
<dbReference type="InterPro" id="IPR014026">
    <property type="entry name" value="UDP-Glc/GDP-Man_DH_dimer"/>
</dbReference>
<evidence type="ECO:0000259" key="12">
    <source>
        <dbReference type="SMART" id="SM00984"/>
    </source>
</evidence>
<dbReference type="EC" id="1.1.1.22" evidence="3 8"/>
<feature type="binding site" evidence="11">
    <location>
        <position position="266"/>
    </location>
    <ligand>
        <name>NAD(+)</name>
        <dbReference type="ChEBI" id="CHEBI:57540"/>
    </ligand>
</feature>
<dbReference type="NCBIfam" id="TIGR03026">
    <property type="entry name" value="NDP-sugDHase"/>
    <property type="match status" value="1"/>
</dbReference>
<evidence type="ECO:0000256" key="8">
    <source>
        <dbReference type="PIRNR" id="PIRNR000124"/>
    </source>
</evidence>
<dbReference type="GO" id="GO:0003979">
    <property type="term" value="F:UDP-glucose 6-dehydrogenase activity"/>
    <property type="evidence" value="ECO:0007669"/>
    <property type="project" value="UniProtKB-EC"/>
</dbReference>
<comment type="catalytic activity">
    <reaction evidence="7 8">
        <text>UDP-alpha-D-glucose + 2 NAD(+) + H2O = UDP-alpha-D-glucuronate + 2 NADH + 3 H(+)</text>
        <dbReference type="Rhea" id="RHEA:23596"/>
        <dbReference type="ChEBI" id="CHEBI:15377"/>
        <dbReference type="ChEBI" id="CHEBI:15378"/>
        <dbReference type="ChEBI" id="CHEBI:57540"/>
        <dbReference type="ChEBI" id="CHEBI:57945"/>
        <dbReference type="ChEBI" id="CHEBI:58052"/>
        <dbReference type="ChEBI" id="CHEBI:58885"/>
        <dbReference type="EC" id="1.1.1.22"/>
    </reaction>
</comment>
<dbReference type="UniPathway" id="UPA00038">
    <property type="reaction ID" value="UER00491"/>
</dbReference>
<dbReference type="Gene3D" id="3.40.50.720">
    <property type="entry name" value="NAD(P)-binding Rossmann-like Domain"/>
    <property type="match status" value="2"/>
</dbReference>
<feature type="binding site" evidence="10">
    <location>
        <begin position="152"/>
        <end position="155"/>
    </location>
    <ligand>
        <name>substrate</name>
    </ligand>
</feature>
<protein>
    <recommendedName>
        <fullName evidence="4 8">UDP-glucose 6-dehydrogenase</fullName>
        <ecNumber evidence="3 8">1.1.1.22</ecNumber>
    </recommendedName>
</protein>
<feature type="binding site" evidence="11">
    <location>
        <position position="30"/>
    </location>
    <ligand>
        <name>NAD(+)</name>
        <dbReference type="ChEBI" id="CHEBI:57540"/>
    </ligand>
</feature>
<evidence type="ECO:0000256" key="6">
    <source>
        <dbReference type="ARBA" id="ARBA00023027"/>
    </source>
</evidence>
<evidence type="ECO:0000256" key="9">
    <source>
        <dbReference type="PIRSR" id="PIRSR500134-1"/>
    </source>
</evidence>
<dbReference type="PIRSF" id="PIRSF000124">
    <property type="entry name" value="UDPglc_GDPman_dh"/>
    <property type="match status" value="1"/>
</dbReference>
<evidence type="ECO:0000313" key="13">
    <source>
        <dbReference type="EMBL" id="GEO38833.1"/>
    </source>
</evidence>
<accession>A0A512DQQ9</accession>
<feature type="active site" description="Nucleophile" evidence="9">
    <location>
        <position position="263"/>
    </location>
</feature>
<evidence type="ECO:0000256" key="2">
    <source>
        <dbReference type="ARBA" id="ARBA00006601"/>
    </source>
</evidence>
<reference evidence="13 14" key="1">
    <citation type="submission" date="2019-07" db="EMBL/GenBank/DDBJ databases">
        <title>Whole genome shotgun sequence of Skermanella aerolata NBRC 106429.</title>
        <authorList>
            <person name="Hosoyama A."/>
            <person name="Uohara A."/>
            <person name="Ohji S."/>
            <person name="Ichikawa N."/>
        </authorList>
    </citation>
    <scope>NUCLEOTIDE SEQUENCE [LARGE SCALE GENOMIC DNA]</scope>
    <source>
        <strain evidence="13 14">NBRC 106429</strain>
    </source>
</reference>
<dbReference type="GO" id="GO:0000271">
    <property type="term" value="P:polysaccharide biosynthetic process"/>
    <property type="evidence" value="ECO:0007669"/>
    <property type="project" value="InterPro"/>
</dbReference>
<dbReference type="PANTHER" id="PTHR43750">
    <property type="entry name" value="UDP-GLUCOSE 6-DEHYDROGENASE TUAD"/>
    <property type="match status" value="1"/>
</dbReference>
<feature type="binding site" evidence="10">
    <location>
        <position position="324"/>
    </location>
    <ligand>
        <name>substrate</name>
    </ligand>
</feature>
<dbReference type="InterPro" id="IPR017476">
    <property type="entry name" value="UDP-Glc/GDP-Man"/>
</dbReference>
<comment type="similarity">
    <text evidence="2 8">Belongs to the UDP-glucose/GDP-mannose dehydrogenase family.</text>
</comment>
<evidence type="ECO:0000313" key="14">
    <source>
        <dbReference type="Proteomes" id="UP000321523"/>
    </source>
</evidence>
<dbReference type="Proteomes" id="UP000321523">
    <property type="component" value="Unassembled WGS sequence"/>
</dbReference>
<dbReference type="RefSeq" id="WP_044429238.1">
    <property type="nucleotide sequence ID" value="NZ_BJYZ01000013.1"/>
</dbReference>
<dbReference type="Pfam" id="PF03721">
    <property type="entry name" value="UDPG_MGDP_dh_N"/>
    <property type="match status" value="1"/>
</dbReference>
<dbReference type="PIRSF" id="PIRSF500134">
    <property type="entry name" value="UDPglc_DH_bac"/>
    <property type="match status" value="1"/>
</dbReference>
<feature type="binding site" evidence="11">
    <location>
        <position position="35"/>
    </location>
    <ligand>
        <name>NAD(+)</name>
        <dbReference type="ChEBI" id="CHEBI:57540"/>
    </ligand>
</feature>
<dbReference type="InterPro" id="IPR008927">
    <property type="entry name" value="6-PGluconate_DH-like_C_sf"/>
</dbReference>
<dbReference type="SUPFAM" id="SSF52413">
    <property type="entry name" value="UDP-glucose/GDP-mannose dehydrogenase C-terminal domain"/>
    <property type="match status" value="1"/>
</dbReference>
<dbReference type="InterPro" id="IPR036220">
    <property type="entry name" value="UDP-Glc/GDP-Man_DH_C_sf"/>
</dbReference>
<evidence type="ECO:0000256" key="11">
    <source>
        <dbReference type="PIRSR" id="PIRSR500134-3"/>
    </source>
</evidence>
<feature type="binding site" evidence="11">
    <location>
        <position position="122"/>
    </location>
    <ligand>
        <name>NAD(+)</name>
        <dbReference type="ChEBI" id="CHEBI:57540"/>
    </ligand>
</feature>
<evidence type="ECO:0000256" key="4">
    <source>
        <dbReference type="ARBA" id="ARBA00015132"/>
    </source>
</evidence>
<dbReference type="Pfam" id="PF03720">
    <property type="entry name" value="UDPG_MGDP_dh_C"/>
    <property type="match status" value="1"/>
</dbReference>
<name>A0A512DQQ9_9PROT</name>
<dbReference type="PANTHER" id="PTHR43750:SF3">
    <property type="entry name" value="UDP-GLUCOSE 6-DEHYDROGENASE TUAD"/>
    <property type="match status" value="1"/>
</dbReference>
<evidence type="ECO:0000256" key="5">
    <source>
        <dbReference type="ARBA" id="ARBA00023002"/>
    </source>
</evidence>